<dbReference type="EMBL" id="JACGWJ010000013">
    <property type="protein sequence ID" value="KAL0378642.1"/>
    <property type="molecule type" value="Genomic_DNA"/>
</dbReference>
<proteinExistence type="predicted"/>
<evidence type="ECO:0000313" key="1">
    <source>
        <dbReference type="EMBL" id="KAL0378642.1"/>
    </source>
</evidence>
<organism evidence="1">
    <name type="scientific">Sesamum radiatum</name>
    <name type="common">Black benniseed</name>
    <dbReference type="NCBI Taxonomy" id="300843"/>
    <lineage>
        <taxon>Eukaryota</taxon>
        <taxon>Viridiplantae</taxon>
        <taxon>Streptophyta</taxon>
        <taxon>Embryophyta</taxon>
        <taxon>Tracheophyta</taxon>
        <taxon>Spermatophyta</taxon>
        <taxon>Magnoliopsida</taxon>
        <taxon>eudicotyledons</taxon>
        <taxon>Gunneridae</taxon>
        <taxon>Pentapetalae</taxon>
        <taxon>asterids</taxon>
        <taxon>lamiids</taxon>
        <taxon>Lamiales</taxon>
        <taxon>Pedaliaceae</taxon>
        <taxon>Sesamum</taxon>
    </lineage>
</organism>
<accession>A0AAW2RED8</accession>
<protein>
    <recommendedName>
        <fullName evidence="2">Reverse transcriptase domain-containing protein</fullName>
    </recommendedName>
</protein>
<comment type="caution">
    <text evidence="1">The sequence shown here is derived from an EMBL/GenBank/DDBJ whole genome shotgun (WGS) entry which is preliminary data.</text>
</comment>
<sequence length="124" mass="14336">MLVDDTSIFYQASEEALGCIKRILEQLEQASGLKINLDKFAMVFSINVLQAHRMSLATILGVQVVEKHPKYLGLPTTTGRSKWVVFKEMKERIWKRLQGWATKELSQARWIVLIKTVCKRYQPI</sequence>
<name>A0AAW2RED8_SESRA</name>
<evidence type="ECO:0008006" key="2">
    <source>
        <dbReference type="Google" id="ProtNLM"/>
    </source>
</evidence>
<dbReference type="AlphaFoldDB" id="A0AAW2RED8"/>
<dbReference type="PANTHER" id="PTHR33116:SF86">
    <property type="entry name" value="REVERSE TRANSCRIPTASE DOMAIN-CONTAINING PROTEIN"/>
    <property type="match status" value="1"/>
</dbReference>
<reference evidence="1" key="2">
    <citation type="journal article" date="2024" name="Plant">
        <title>Genomic evolution and insights into agronomic trait innovations of Sesamum species.</title>
        <authorList>
            <person name="Miao H."/>
            <person name="Wang L."/>
            <person name="Qu L."/>
            <person name="Liu H."/>
            <person name="Sun Y."/>
            <person name="Le M."/>
            <person name="Wang Q."/>
            <person name="Wei S."/>
            <person name="Zheng Y."/>
            <person name="Lin W."/>
            <person name="Duan Y."/>
            <person name="Cao H."/>
            <person name="Xiong S."/>
            <person name="Wang X."/>
            <person name="Wei L."/>
            <person name="Li C."/>
            <person name="Ma Q."/>
            <person name="Ju M."/>
            <person name="Zhao R."/>
            <person name="Li G."/>
            <person name="Mu C."/>
            <person name="Tian Q."/>
            <person name="Mei H."/>
            <person name="Zhang T."/>
            <person name="Gao T."/>
            <person name="Zhang H."/>
        </authorList>
    </citation>
    <scope>NUCLEOTIDE SEQUENCE</scope>
    <source>
        <strain evidence="1">G02</strain>
    </source>
</reference>
<reference evidence="1" key="1">
    <citation type="submission" date="2020-06" db="EMBL/GenBank/DDBJ databases">
        <authorList>
            <person name="Li T."/>
            <person name="Hu X."/>
            <person name="Zhang T."/>
            <person name="Song X."/>
            <person name="Zhang H."/>
            <person name="Dai N."/>
            <person name="Sheng W."/>
            <person name="Hou X."/>
            <person name="Wei L."/>
        </authorList>
    </citation>
    <scope>NUCLEOTIDE SEQUENCE</scope>
    <source>
        <strain evidence="1">G02</strain>
        <tissue evidence="1">Leaf</tissue>
    </source>
</reference>
<gene>
    <name evidence="1" type="ORF">Sradi_3169700</name>
</gene>
<dbReference type="PANTHER" id="PTHR33116">
    <property type="entry name" value="REVERSE TRANSCRIPTASE ZINC-BINDING DOMAIN-CONTAINING PROTEIN-RELATED-RELATED"/>
    <property type="match status" value="1"/>
</dbReference>